<name>A0A453F5W9_AEGTS</name>
<dbReference type="EnsemblPlants" id="AET3Gv20585000.1">
    <property type="protein sequence ID" value="AET3Gv20585000.1"/>
    <property type="gene ID" value="AET3Gv20585000"/>
</dbReference>
<dbReference type="Gramene" id="AET3Gv20585000.1">
    <property type="protein sequence ID" value="AET3Gv20585000.1"/>
    <property type="gene ID" value="AET3Gv20585000"/>
</dbReference>
<evidence type="ECO:0000313" key="2">
    <source>
        <dbReference type="Proteomes" id="UP000015105"/>
    </source>
</evidence>
<proteinExistence type="predicted"/>
<reference evidence="2" key="2">
    <citation type="journal article" date="2017" name="Nat. Plants">
        <title>The Aegilops tauschii genome reveals multiple impacts of transposons.</title>
        <authorList>
            <person name="Zhao G."/>
            <person name="Zou C."/>
            <person name="Li K."/>
            <person name="Wang K."/>
            <person name="Li T."/>
            <person name="Gao L."/>
            <person name="Zhang X."/>
            <person name="Wang H."/>
            <person name="Yang Z."/>
            <person name="Liu X."/>
            <person name="Jiang W."/>
            <person name="Mao L."/>
            <person name="Kong X."/>
            <person name="Jiao Y."/>
            <person name="Jia J."/>
        </authorList>
    </citation>
    <scope>NUCLEOTIDE SEQUENCE [LARGE SCALE GENOMIC DNA]</scope>
    <source>
        <strain evidence="2">cv. AL8/78</strain>
    </source>
</reference>
<accession>A0A453F5W9</accession>
<reference evidence="1" key="4">
    <citation type="submission" date="2019-03" db="UniProtKB">
        <authorList>
            <consortium name="EnsemblPlants"/>
        </authorList>
    </citation>
    <scope>IDENTIFICATION</scope>
</reference>
<reference evidence="2" key="1">
    <citation type="journal article" date="2014" name="Science">
        <title>Ancient hybridizations among the ancestral genomes of bread wheat.</title>
        <authorList>
            <consortium name="International Wheat Genome Sequencing Consortium,"/>
            <person name="Marcussen T."/>
            <person name="Sandve S.R."/>
            <person name="Heier L."/>
            <person name="Spannagl M."/>
            <person name="Pfeifer M."/>
            <person name="Jakobsen K.S."/>
            <person name="Wulff B.B."/>
            <person name="Steuernagel B."/>
            <person name="Mayer K.F."/>
            <person name="Olsen O.A."/>
        </authorList>
    </citation>
    <scope>NUCLEOTIDE SEQUENCE [LARGE SCALE GENOMIC DNA]</scope>
    <source>
        <strain evidence="2">cv. AL8/78</strain>
    </source>
</reference>
<reference evidence="1" key="3">
    <citation type="journal article" date="2017" name="Nature">
        <title>Genome sequence of the progenitor of the wheat D genome Aegilops tauschii.</title>
        <authorList>
            <person name="Luo M.C."/>
            <person name="Gu Y.Q."/>
            <person name="Puiu D."/>
            <person name="Wang H."/>
            <person name="Twardziok S.O."/>
            <person name="Deal K.R."/>
            <person name="Huo N."/>
            <person name="Zhu T."/>
            <person name="Wang L."/>
            <person name="Wang Y."/>
            <person name="McGuire P.E."/>
            <person name="Liu S."/>
            <person name="Long H."/>
            <person name="Ramasamy R.K."/>
            <person name="Rodriguez J.C."/>
            <person name="Van S.L."/>
            <person name="Yuan L."/>
            <person name="Wang Z."/>
            <person name="Xia Z."/>
            <person name="Xiao L."/>
            <person name="Anderson O.D."/>
            <person name="Ouyang S."/>
            <person name="Liang Y."/>
            <person name="Zimin A.V."/>
            <person name="Pertea G."/>
            <person name="Qi P."/>
            <person name="Bennetzen J.L."/>
            <person name="Dai X."/>
            <person name="Dawson M.W."/>
            <person name="Muller H.G."/>
            <person name="Kugler K."/>
            <person name="Rivarola-Duarte L."/>
            <person name="Spannagl M."/>
            <person name="Mayer K.F.X."/>
            <person name="Lu F.H."/>
            <person name="Bevan M.W."/>
            <person name="Leroy P."/>
            <person name="Li P."/>
            <person name="You F.M."/>
            <person name="Sun Q."/>
            <person name="Liu Z."/>
            <person name="Lyons E."/>
            <person name="Wicker T."/>
            <person name="Salzberg S.L."/>
            <person name="Devos K.M."/>
            <person name="Dvorak J."/>
        </authorList>
    </citation>
    <scope>NUCLEOTIDE SEQUENCE [LARGE SCALE GENOMIC DNA]</scope>
    <source>
        <strain evidence="1">cv. AL8/78</strain>
    </source>
</reference>
<organism evidence="1 2">
    <name type="scientific">Aegilops tauschii subsp. strangulata</name>
    <name type="common">Goatgrass</name>
    <dbReference type="NCBI Taxonomy" id="200361"/>
    <lineage>
        <taxon>Eukaryota</taxon>
        <taxon>Viridiplantae</taxon>
        <taxon>Streptophyta</taxon>
        <taxon>Embryophyta</taxon>
        <taxon>Tracheophyta</taxon>
        <taxon>Spermatophyta</taxon>
        <taxon>Magnoliopsida</taxon>
        <taxon>Liliopsida</taxon>
        <taxon>Poales</taxon>
        <taxon>Poaceae</taxon>
        <taxon>BOP clade</taxon>
        <taxon>Pooideae</taxon>
        <taxon>Triticodae</taxon>
        <taxon>Triticeae</taxon>
        <taxon>Triticinae</taxon>
        <taxon>Aegilops</taxon>
    </lineage>
</organism>
<dbReference type="Proteomes" id="UP000015105">
    <property type="component" value="Chromosome 3D"/>
</dbReference>
<protein>
    <submittedName>
        <fullName evidence="1">Uncharacterized protein</fullName>
    </submittedName>
</protein>
<keyword evidence="2" id="KW-1185">Reference proteome</keyword>
<reference evidence="1" key="5">
    <citation type="journal article" date="2021" name="G3 (Bethesda)">
        <title>Aegilops tauschii genome assembly Aet v5.0 features greater sequence contiguity and improved annotation.</title>
        <authorList>
            <person name="Wang L."/>
            <person name="Zhu T."/>
            <person name="Rodriguez J.C."/>
            <person name="Deal K.R."/>
            <person name="Dubcovsky J."/>
            <person name="McGuire P.E."/>
            <person name="Lux T."/>
            <person name="Spannagl M."/>
            <person name="Mayer K.F.X."/>
            <person name="Baldrich P."/>
            <person name="Meyers B.C."/>
            <person name="Huo N."/>
            <person name="Gu Y.Q."/>
            <person name="Zhou H."/>
            <person name="Devos K.M."/>
            <person name="Bennetzen J.L."/>
            <person name="Unver T."/>
            <person name="Budak H."/>
            <person name="Gulick P.J."/>
            <person name="Galiba G."/>
            <person name="Kalapos B."/>
            <person name="Nelson D.R."/>
            <person name="Li P."/>
            <person name="You F.M."/>
            <person name="Luo M.C."/>
            <person name="Dvorak J."/>
        </authorList>
    </citation>
    <scope>NUCLEOTIDE SEQUENCE [LARGE SCALE GENOMIC DNA]</scope>
    <source>
        <strain evidence="1">cv. AL8/78</strain>
    </source>
</reference>
<dbReference type="AlphaFoldDB" id="A0A453F5W9"/>
<sequence>LLCWREVDENARKYSENGYFTPIVGAAKPQVRRVLAPPGIRKCKPPLC</sequence>
<evidence type="ECO:0000313" key="1">
    <source>
        <dbReference type="EnsemblPlants" id="AET3Gv20585000.1"/>
    </source>
</evidence>